<evidence type="ECO:0000313" key="3">
    <source>
        <dbReference type="Proteomes" id="UP000756921"/>
    </source>
</evidence>
<gene>
    <name evidence="2" type="ORF">PMIN01_12169</name>
</gene>
<dbReference type="AlphaFoldDB" id="A0A9P6G6W5"/>
<comment type="caution">
    <text evidence="2">The sequence shown here is derived from an EMBL/GenBank/DDBJ whole genome shotgun (WGS) entry which is preliminary data.</text>
</comment>
<dbReference type="EMBL" id="WJXW01000015">
    <property type="protein sequence ID" value="KAF9730236.1"/>
    <property type="molecule type" value="Genomic_DNA"/>
</dbReference>
<proteinExistence type="predicted"/>
<reference evidence="2" key="1">
    <citation type="journal article" date="2020" name="Mol. Plant Microbe Interact.">
        <title>Genome Sequence of the Biocontrol Agent Coniothyrium minitans strain Conio (IMI 134523).</title>
        <authorList>
            <person name="Patel D."/>
            <person name="Shittu T.A."/>
            <person name="Baroncelli R."/>
            <person name="Muthumeenakshi S."/>
            <person name="Osborne T.H."/>
            <person name="Janganan T.K."/>
            <person name="Sreenivasaprasad S."/>
        </authorList>
    </citation>
    <scope>NUCLEOTIDE SEQUENCE</scope>
    <source>
        <strain evidence="2">Conio</strain>
    </source>
</reference>
<name>A0A9P6G6W5_9PLEO</name>
<dbReference type="OrthoDB" id="74764at2759"/>
<accession>A0A9P6G6W5</accession>
<sequence>MADSDEPTKTEKDEPTKTEKDEPTKTGKDDLNIEWDISGATQRIEPYQHVPRLAYGHLSKNSRMRYCIRYGSSKACSTILETQPPLNESYQNEKDVTKRSDRIIENIVEFHRKKKEHLPIEILSQAIILSIYWESKTGIGHAANVHVLRPDYGKRRPNTRCYTYLEPSLYSKYNLDNRTGYSHETLSTTKLWQKGQGDREKFIALHNISVELENKFEAEHMKDQDG</sequence>
<dbReference type="Proteomes" id="UP000756921">
    <property type="component" value="Unassembled WGS sequence"/>
</dbReference>
<protein>
    <submittedName>
        <fullName evidence="2">Uncharacterized protein</fullName>
    </submittedName>
</protein>
<evidence type="ECO:0000256" key="1">
    <source>
        <dbReference type="SAM" id="MobiDB-lite"/>
    </source>
</evidence>
<feature type="region of interest" description="Disordered" evidence="1">
    <location>
        <begin position="1"/>
        <end position="30"/>
    </location>
</feature>
<evidence type="ECO:0000313" key="2">
    <source>
        <dbReference type="EMBL" id="KAF9730236.1"/>
    </source>
</evidence>
<organism evidence="2 3">
    <name type="scientific">Paraphaeosphaeria minitans</name>
    <dbReference type="NCBI Taxonomy" id="565426"/>
    <lineage>
        <taxon>Eukaryota</taxon>
        <taxon>Fungi</taxon>
        <taxon>Dikarya</taxon>
        <taxon>Ascomycota</taxon>
        <taxon>Pezizomycotina</taxon>
        <taxon>Dothideomycetes</taxon>
        <taxon>Pleosporomycetidae</taxon>
        <taxon>Pleosporales</taxon>
        <taxon>Massarineae</taxon>
        <taxon>Didymosphaeriaceae</taxon>
        <taxon>Paraphaeosphaeria</taxon>
    </lineage>
</organism>
<keyword evidence="3" id="KW-1185">Reference proteome</keyword>